<dbReference type="RefSeq" id="XP_064768243.1">
    <property type="nucleotide sequence ID" value="XM_064912756.1"/>
</dbReference>
<proteinExistence type="predicted"/>
<protein>
    <submittedName>
        <fullName evidence="3">Mitochondrial ribosomal subunit protein-domain-containing protein</fullName>
    </submittedName>
</protein>
<dbReference type="InterPro" id="IPR019349">
    <property type="entry name" value="Ribosomal_mS35_mit"/>
</dbReference>
<evidence type="ECO:0000313" key="3">
    <source>
        <dbReference type="EMBL" id="KAK7205210.1"/>
    </source>
</evidence>
<dbReference type="Proteomes" id="UP001498771">
    <property type="component" value="Unassembled WGS sequence"/>
</dbReference>
<evidence type="ECO:0000259" key="2">
    <source>
        <dbReference type="Pfam" id="PF10213"/>
    </source>
</evidence>
<gene>
    <name evidence="3" type="ORF">BZA70DRAFT_279329</name>
</gene>
<dbReference type="PANTHER" id="PTHR13490:SF0">
    <property type="entry name" value="SMALL RIBOSOMAL SUBUNIT PROTEIN MS35"/>
    <property type="match status" value="1"/>
</dbReference>
<dbReference type="Pfam" id="PF10213">
    <property type="entry name" value="MRP-S28"/>
    <property type="match status" value="1"/>
</dbReference>
<dbReference type="EMBL" id="JBBJBU010000006">
    <property type="protein sequence ID" value="KAK7205210.1"/>
    <property type="molecule type" value="Genomic_DNA"/>
</dbReference>
<reference evidence="3 4" key="1">
    <citation type="submission" date="2024-03" db="EMBL/GenBank/DDBJ databases">
        <title>Genome-scale model development and genomic sequencing of the oleaginous clade Lipomyces.</title>
        <authorList>
            <consortium name="Lawrence Berkeley National Laboratory"/>
            <person name="Czajka J.J."/>
            <person name="Han Y."/>
            <person name="Kim J."/>
            <person name="Mondo S.J."/>
            <person name="Hofstad B.A."/>
            <person name="Robles A."/>
            <person name="Haridas S."/>
            <person name="Riley R."/>
            <person name="LaButti K."/>
            <person name="Pangilinan J."/>
            <person name="Andreopoulos W."/>
            <person name="Lipzen A."/>
            <person name="Yan J."/>
            <person name="Wang M."/>
            <person name="Ng V."/>
            <person name="Grigoriev I.V."/>
            <person name="Spatafora J.W."/>
            <person name="Magnuson J.K."/>
            <person name="Baker S.E."/>
            <person name="Pomraning K.R."/>
        </authorList>
    </citation>
    <scope>NUCLEOTIDE SEQUENCE [LARGE SCALE GENOMIC DNA]</scope>
    <source>
        <strain evidence="3 4">Phaff 52-87</strain>
    </source>
</reference>
<feature type="compositionally biased region" description="Polar residues" evidence="1">
    <location>
        <begin position="29"/>
        <end position="41"/>
    </location>
</feature>
<keyword evidence="4" id="KW-1185">Reference proteome</keyword>
<feature type="compositionally biased region" description="Acidic residues" evidence="1">
    <location>
        <begin position="45"/>
        <end position="57"/>
    </location>
</feature>
<feature type="region of interest" description="Disordered" evidence="1">
    <location>
        <begin position="102"/>
        <end position="134"/>
    </location>
</feature>
<organism evidence="3 4">
    <name type="scientific">Myxozyma melibiosi</name>
    <dbReference type="NCBI Taxonomy" id="54550"/>
    <lineage>
        <taxon>Eukaryota</taxon>
        <taxon>Fungi</taxon>
        <taxon>Dikarya</taxon>
        <taxon>Ascomycota</taxon>
        <taxon>Saccharomycotina</taxon>
        <taxon>Lipomycetes</taxon>
        <taxon>Lipomycetales</taxon>
        <taxon>Lipomycetaceae</taxon>
        <taxon>Myxozyma</taxon>
    </lineage>
</organism>
<sequence length="355" mass="41126">MLRLLIRRQLALPARALQQQRSRALLPITATTPGRYFSSTRPARDEEEEGDDEDDSGGLELPENYHEIKARYRGSFPSMRDAEYSDVAAEIAVYDDAMRKRAEKTGQDPGGDDEDFIYYDPSPEEAVGPNRNSFTIKMPRDEELETPTDVMADDLRQQMELETAQENEEFWPVERPQDGDELPSEVHRRVEQHREKREYNRVAAWEMPLLSKEAIPFVAPTNKEVFKFRYTTYMGQEHAGEAKVTVEFEMKAVAKLYFGEGKERAKRVHKMSLLCGPRYNPTSGIVHMSSERFPNAVQNKKFLADSLKKLLVEAYDIETEAFEDIPRDTRHVKPKKKVPMFPKEWERPQDALDVY</sequence>
<feature type="domain" description="Small ribosomal subunit protein mS35 mitochondrial conserved" evidence="2">
    <location>
        <begin position="216"/>
        <end position="345"/>
    </location>
</feature>
<evidence type="ECO:0000256" key="1">
    <source>
        <dbReference type="SAM" id="MobiDB-lite"/>
    </source>
</evidence>
<evidence type="ECO:0000313" key="4">
    <source>
        <dbReference type="Proteomes" id="UP001498771"/>
    </source>
</evidence>
<accession>A0ABR1F5U7</accession>
<name>A0ABR1F5U7_9ASCO</name>
<feature type="region of interest" description="Disordered" evidence="1">
    <location>
        <begin position="28"/>
        <end position="64"/>
    </location>
</feature>
<comment type="caution">
    <text evidence="3">The sequence shown here is derived from an EMBL/GenBank/DDBJ whole genome shotgun (WGS) entry which is preliminary data.</text>
</comment>
<dbReference type="InterPro" id="IPR039848">
    <property type="entry name" value="Ribosomal_mS35_mt"/>
</dbReference>
<dbReference type="GeneID" id="90038268"/>
<dbReference type="PANTHER" id="PTHR13490">
    <property type="entry name" value="MITOCHONDRIAL 28S RIBOSOMAL PROTEIN S28"/>
    <property type="match status" value="1"/>
</dbReference>